<keyword evidence="2" id="KW-0378">Hydrolase</keyword>
<name>A0A2Z4GE13_9BACT</name>
<dbReference type="InterPro" id="IPR006311">
    <property type="entry name" value="TAT_signal"/>
</dbReference>
<dbReference type="InterPro" id="IPR012338">
    <property type="entry name" value="Beta-lactam/transpept-like"/>
</dbReference>
<dbReference type="OrthoDB" id="9773047at2"/>
<dbReference type="InterPro" id="IPR001466">
    <property type="entry name" value="Beta-lactam-related"/>
</dbReference>
<accession>A0A2Z4GE13</accession>
<dbReference type="GO" id="GO:0016787">
    <property type="term" value="F:hydrolase activity"/>
    <property type="evidence" value="ECO:0007669"/>
    <property type="project" value="UniProtKB-KW"/>
</dbReference>
<dbReference type="SUPFAM" id="SSF56601">
    <property type="entry name" value="beta-lactamase/transpeptidase-like"/>
    <property type="match status" value="1"/>
</dbReference>
<dbReference type="KEGG" id="als:DJ013_13585"/>
<dbReference type="Proteomes" id="UP000249873">
    <property type="component" value="Chromosome"/>
</dbReference>
<gene>
    <name evidence="2" type="ORF">DJ013_13585</name>
</gene>
<dbReference type="EMBL" id="CP029480">
    <property type="protein sequence ID" value="AWV99143.1"/>
    <property type="molecule type" value="Genomic_DNA"/>
</dbReference>
<dbReference type="PANTHER" id="PTHR43283">
    <property type="entry name" value="BETA-LACTAMASE-RELATED"/>
    <property type="match status" value="1"/>
</dbReference>
<dbReference type="InterPro" id="IPR050789">
    <property type="entry name" value="Diverse_Enzym_Activities"/>
</dbReference>
<proteinExistence type="predicted"/>
<evidence type="ECO:0000259" key="1">
    <source>
        <dbReference type="Pfam" id="PF00144"/>
    </source>
</evidence>
<dbReference type="PROSITE" id="PS51318">
    <property type="entry name" value="TAT"/>
    <property type="match status" value="1"/>
</dbReference>
<keyword evidence="3" id="KW-1185">Reference proteome</keyword>
<evidence type="ECO:0000313" key="2">
    <source>
        <dbReference type="EMBL" id="AWV99143.1"/>
    </source>
</evidence>
<dbReference type="Pfam" id="PF00144">
    <property type="entry name" value="Beta-lactamase"/>
    <property type="match status" value="1"/>
</dbReference>
<evidence type="ECO:0000313" key="3">
    <source>
        <dbReference type="Proteomes" id="UP000249873"/>
    </source>
</evidence>
<dbReference type="RefSeq" id="WP_111372336.1">
    <property type="nucleotide sequence ID" value="NZ_CP029480.1"/>
</dbReference>
<dbReference type="Gene3D" id="3.40.710.10">
    <property type="entry name" value="DD-peptidase/beta-lactamase superfamily"/>
    <property type="match status" value="1"/>
</dbReference>
<dbReference type="AlphaFoldDB" id="A0A2Z4GE13"/>
<dbReference type="PANTHER" id="PTHR43283:SF7">
    <property type="entry name" value="BETA-LACTAMASE-RELATED DOMAIN-CONTAINING PROTEIN"/>
    <property type="match status" value="1"/>
</dbReference>
<sequence>MTTRREFLSKSSLSLLGLSVVPALLTQCKSADADAIIDTFSFARVTPESEGIASEAIASFINEANKSGLEWHSFKILRRGNVLAEGHWSPFKEEYKHTLYSLSKSFTSTAVGLAVREGLITVEDSVISFFPEELPNSIDEHLQNMKIKHLLTMNSGHDTGTMDDMRAKSGEQTWIKSFLEQPLAYSPGTHFFYNTGATYILGAIIHAKTGQNLEEYLKPRFFDKLEISDYDWERSPEGLNTAGYGLRVKTEDIAKLGQFYLQNGTWNGEEILSAEWVAEASKKHTESQQGDGDWSQGYGYQFWRCKPEPGFYRGDGAYGQYCIIIPQYDMTIAVTSESFDMGKSMQIIWDTILPAVEGKPLRENRKAHAELKALCESLSIKPPKNKSTSTNAALINKRIYKAASNDYGIKSLTFDVADDQGSVVFETNDGQNVLNFGLQKWLINDAYAVNNFPIPSRTHMPSLIEASATWIDDDTLQITRKFVEAIHGDTLLCNFNEDEVTITFKNSISQNTHNGEDEREPLLAKA</sequence>
<feature type="domain" description="Beta-lactamase-related" evidence="1">
    <location>
        <begin position="76"/>
        <end position="353"/>
    </location>
</feature>
<organism evidence="2 3">
    <name type="scientific">Arcticibacterium luteifluviistationis</name>
    <dbReference type="NCBI Taxonomy" id="1784714"/>
    <lineage>
        <taxon>Bacteria</taxon>
        <taxon>Pseudomonadati</taxon>
        <taxon>Bacteroidota</taxon>
        <taxon>Cytophagia</taxon>
        <taxon>Cytophagales</taxon>
        <taxon>Leadbetterellaceae</taxon>
        <taxon>Arcticibacterium</taxon>
    </lineage>
</organism>
<protein>
    <submittedName>
        <fullName evidence="2">Serine hydrolase</fullName>
    </submittedName>
</protein>
<reference evidence="2 3" key="1">
    <citation type="submission" date="2018-05" db="EMBL/GenBank/DDBJ databases">
        <title>Complete genome sequence of Arcticibacterium luteifluviistationis SM1504T, a cytophagaceae bacterium isolated from Arctic surface seawater.</title>
        <authorList>
            <person name="Li Y."/>
            <person name="Qin Q.-L."/>
        </authorList>
    </citation>
    <scope>NUCLEOTIDE SEQUENCE [LARGE SCALE GENOMIC DNA]</scope>
    <source>
        <strain evidence="2 3">SM1504</strain>
    </source>
</reference>